<feature type="compositionally biased region" description="Basic and acidic residues" evidence="2">
    <location>
        <begin position="1"/>
        <end position="60"/>
    </location>
</feature>
<feature type="region of interest" description="Disordered" evidence="2">
    <location>
        <begin position="383"/>
        <end position="407"/>
    </location>
</feature>
<accession>A0A4V1C6U0</accession>
<feature type="coiled-coil region" evidence="1">
    <location>
        <begin position="221"/>
        <end position="350"/>
    </location>
</feature>
<reference evidence="3 4" key="1">
    <citation type="journal article" date="2019" name="Mol. Biol. Evol.">
        <title>Blast fungal genomes show frequent chromosomal changes, gene gains and losses, and effector gene turnover.</title>
        <authorList>
            <person name="Gomez Luciano L.B."/>
            <person name="Jason Tsai I."/>
            <person name="Chuma I."/>
            <person name="Tosa Y."/>
            <person name="Chen Y.H."/>
            <person name="Li J.Y."/>
            <person name="Li M.Y."/>
            <person name="Jade Lu M.Y."/>
            <person name="Nakayashiki H."/>
            <person name="Li W.H."/>
        </authorList>
    </citation>
    <scope>NUCLEOTIDE SEQUENCE [LARGE SCALE GENOMIC DNA]</scope>
    <source>
        <strain evidence="3">MZ5-1-6</strain>
    </source>
</reference>
<feature type="compositionally biased region" description="Polar residues" evidence="2">
    <location>
        <begin position="61"/>
        <end position="71"/>
    </location>
</feature>
<keyword evidence="1" id="KW-0175">Coiled coil</keyword>
<evidence type="ECO:0000313" key="4">
    <source>
        <dbReference type="Proteomes" id="UP000294847"/>
    </source>
</evidence>
<evidence type="ECO:0000256" key="2">
    <source>
        <dbReference type="SAM" id="MobiDB-lite"/>
    </source>
</evidence>
<dbReference type="Proteomes" id="UP000294847">
    <property type="component" value="Chromosome 4"/>
</dbReference>
<feature type="compositionally biased region" description="Low complexity" evidence="2">
    <location>
        <begin position="72"/>
        <end position="86"/>
    </location>
</feature>
<feature type="region of interest" description="Disordered" evidence="2">
    <location>
        <begin position="1"/>
        <end position="94"/>
    </location>
</feature>
<proteinExistence type="predicted"/>
<dbReference type="AlphaFoldDB" id="A0A4V1C6U0"/>
<feature type="coiled-coil region" evidence="1">
    <location>
        <begin position="115"/>
        <end position="170"/>
    </location>
</feature>
<evidence type="ECO:0000256" key="1">
    <source>
        <dbReference type="SAM" id="Coils"/>
    </source>
</evidence>
<dbReference type="EMBL" id="CP034207">
    <property type="protein sequence ID" value="QBZ61058.1"/>
    <property type="molecule type" value="Genomic_DNA"/>
</dbReference>
<gene>
    <name evidence="3" type="ORF">PoMZ_08004</name>
</gene>
<feature type="compositionally biased region" description="Basic and acidic residues" evidence="2">
    <location>
        <begin position="383"/>
        <end position="392"/>
    </location>
</feature>
<sequence length="708" mass="81764">MSSHRDSYRDGYRERDRDRERDKERAYRDYRHPNSRDDRRDRDPNDRRDHESGLEQDRTARFSSSTRTWLDSNQSLSTPSSVTSESNPPPYKKVADVMRKVLQLQNKRTPIQDRKSALERSIKEKEDMYQKTKSKHIEYPSLSETQENHIRRSRQELKHLEGELGKIDEELSRMCSSFAASLLKSLPEMHKTDNALALSNIESRCDNMEKGLEATLKAHKFATENQHQQKLEDELKAHKEELNRQSEQRLQDACNTLRSELRDELRQSFEAHQAMLHAEAQKKLEESRQILQAELRDELKQSLEAHRATLDAQAQNQLEQSRQVLRAELRVELERSLEAYQTTLDAQAQKKLEESRQALRVEFAKSLDGHRIQLANQFEERFEQMRKSRQAEVDTQSQQRSGAGEELQPRVAQLLDQMAKLGKKIKDVEDVQDDLSSVRGILESFRAKLNSSEKSRTENSAQISAMETTLRQLEGDFSSVRGIFESRLNDSEKSSTGHAEQIVSMQNILRGCGNGVESMITNIINRIGGALDKVNERITALERISAQGSGAVQQVNSRISGEANRQVQEGFNADHQRLIASMEEKHRDFIRDVNGRHEQLDQTLQDKYSKLGETFEEKYTFLVKTIEENYTNLSNICWGLEEQYQNVNSKDLFQRIIAEASNMLPGSVGNLGTEVNRLSLRLAGIEQQLMNQNLPDQRVRKRQRTTDE</sequence>
<protein>
    <submittedName>
        <fullName evidence="3">Uncharacterized protein</fullName>
    </submittedName>
</protein>
<evidence type="ECO:0000313" key="3">
    <source>
        <dbReference type="EMBL" id="QBZ61058.1"/>
    </source>
</evidence>
<name>A0A4V1C6U0_PYROR</name>
<organism evidence="3 4">
    <name type="scientific">Pyricularia oryzae</name>
    <name type="common">Rice blast fungus</name>
    <name type="synonym">Magnaporthe oryzae</name>
    <dbReference type="NCBI Taxonomy" id="318829"/>
    <lineage>
        <taxon>Eukaryota</taxon>
        <taxon>Fungi</taxon>
        <taxon>Dikarya</taxon>
        <taxon>Ascomycota</taxon>
        <taxon>Pezizomycotina</taxon>
        <taxon>Sordariomycetes</taxon>
        <taxon>Sordariomycetidae</taxon>
        <taxon>Magnaporthales</taxon>
        <taxon>Pyriculariaceae</taxon>
        <taxon>Pyricularia</taxon>
    </lineage>
</organism>